<reference evidence="1 2" key="1">
    <citation type="journal article" date="2014" name="Am. J. Bot.">
        <title>Genome assembly and annotation for red clover (Trifolium pratense; Fabaceae).</title>
        <authorList>
            <person name="Istvanek J."/>
            <person name="Jaros M."/>
            <person name="Krenek A."/>
            <person name="Repkova J."/>
        </authorList>
    </citation>
    <scope>NUCLEOTIDE SEQUENCE [LARGE SCALE GENOMIC DNA]</scope>
    <source>
        <strain evidence="2">cv. Tatra</strain>
        <tissue evidence="1">Young leaves</tissue>
    </source>
</reference>
<name>A0A2K3JRG1_TRIPR</name>
<proteinExistence type="predicted"/>
<evidence type="ECO:0000313" key="1">
    <source>
        <dbReference type="EMBL" id="PNX56621.1"/>
    </source>
</evidence>
<comment type="caution">
    <text evidence="1">The sequence shown here is derived from an EMBL/GenBank/DDBJ whole genome shotgun (WGS) entry which is preliminary data.</text>
</comment>
<accession>A0A2K3JRG1</accession>
<feature type="non-terminal residue" evidence="1">
    <location>
        <position position="54"/>
    </location>
</feature>
<organism evidence="1 2">
    <name type="scientific">Trifolium pratense</name>
    <name type="common">Red clover</name>
    <dbReference type="NCBI Taxonomy" id="57577"/>
    <lineage>
        <taxon>Eukaryota</taxon>
        <taxon>Viridiplantae</taxon>
        <taxon>Streptophyta</taxon>
        <taxon>Embryophyta</taxon>
        <taxon>Tracheophyta</taxon>
        <taxon>Spermatophyta</taxon>
        <taxon>Magnoliopsida</taxon>
        <taxon>eudicotyledons</taxon>
        <taxon>Gunneridae</taxon>
        <taxon>Pentapetalae</taxon>
        <taxon>rosids</taxon>
        <taxon>fabids</taxon>
        <taxon>Fabales</taxon>
        <taxon>Fabaceae</taxon>
        <taxon>Papilionoideae</taxon>
        <taxon>50 kb inversion clade</taxon>
        <taxon>NPAAA clade</taxon>
        <taxon>Hologalegina</taxon>
        <taxon>IRL clade</taxon>
        <taxon>Trifolieae</taxon>
        <taxon>Trifolium</taxon>
    </lineage>
</organism>
<dbReference type="AlphaFoldDB" id="A0A2K3JRG1"/>
<dbReference type="Proteomes" id="UP000236291">
    <property type="component" value="Unassembled WGS sequence"/>
</dbReference>
<evidence type="ECO:0000313" key="2">
    <source>
        <dbReference type="Proteomes" id="UP000236291"/>
    </source>
</evidence>
<sequence length="54" mass="5889">MATSRRFGVKGGEIGWRDGCAARLNDGSCGRLGRKRWEGGGCVNQTLAEERSKF</sequence>
<dbReference type="EMBL" id="ASHM01120317">
    <property type="protein sequence ID" value="PNX56621.1"/>
    <property type="molecule type" value="Genomic_DNA"/>
</dbReference>
<protein>
    <submittedName>
        <fullName evidence="1">Uncharacterized protein</fullName>
    </submittedName>
</protein>
<reference evidence="1 2" key="2">
    <citation type="journal article" date="2017" name="Front. Plant Sci.">
        <title>Gene Classification and Mining of Molecular Markers Useful in Red Clover (Trifolium pratense) Breeding.</title>
        <authorList>
            <person name="Istvanek J."/>
            <person name="Dluhosova J."/>
            <person name="Dluhos P."/>
            <person name="Patkova L."/>
            <person name="Nedelnik J."/>
            <person name="Repkova J."/>
        </authorList>
    </citation>
    <scope>NUCLEOTIDE SEQUENCE [LARGE SCALE GENOMIC DNA]</scope>
    <source>
        <strain evidence="2">cv. Tatra</strain>
        <tissue evidence="1">Young leaves</tissue>
    </source>
</reference>
<gene>
    <name evidence="1" type="ORF">L195_g058297</name>
</gene>